<dbReference type="SUPFAM" id="SSF51735">
    <property type="entry name" value="NAD(P)-binding Rossmann-fold domains"/>
    <property type="match status" value="1"/>
</dbReference>
<dbReference type="PANTHER" id="PTHR23420:SF0">
    <property type="entry name" value="ADENOSYLHOMOCYSTEINASE"/>
    <property type="match status" value="1"/>
</dbReference>
<dbReference type="GO" id="GO:0006730">
    <property type="term" value="P:one-carbon metabolic process"/>
    <property type="evidence" value="ECO:0007669"/>
    <property type="project" value="UniProtKB-KW"/>
</dbReference>
<proteinExistence type="inferred from homology"/>
<dbReference type="Pfam" id="PF05221">
    <property type="entry name" value="AdoHcyase"/>
    <property type="match status" value="2"/>
</dbReference>
<accession>A0A085N2E4</accession>
<dbReference type="AlphaFoldDB" id="A0A085N2E4"/>
<protein>
    <recommendedName>
        <fullName evidence="6">S-adenosyl-L-homocysteine hydrolase NAD binding domain-containing protein</fullName>
    </recommendedName>
</protein>
<dbReference type="InterPro" id="IPR000043">
    <property type="entry name" value="Adenosylhomocysteinase-like"/>
</dbReference>
<evidence type="ECO:0000256" key="1">
    <source>
        <dbReference type="ARBA" id="ARBA00001911"/>
    </source>
</evidence>
<evidence type="ECO:0000256" key="5">
    <source>
        <dbReference type="SAM" id="MobiDB-lite"/>
    </source>
</evidence>
<dbReference type="Pfam" id="PF00670">
    <property type="entry name" value="AdoHcyase_NAD"/>
    <property type="match status" value="1"/>
</dbReference>
<dbReference type="InterPro" id="IPR036291">
    <property type="entry name" value="NAD(P)-bd_dom_sf"/>
</dbReference>
<comment type="cofactor">
    <cofactor evidence="1">
        <name>NAD(+)</name>
        <dbReference type="ChEBI" id="CHEBI:57540"/>
    </cofactor>
</comment>
<dbReference type="CDD" id="cd00401">
    <property type="entry name" value="SAHH"/>
    <property type="match status" value="1"/>
</dbReference>
<evidence type="ECO:0000259" key="6">
    <source>
        <dbReference type="SMART" id="SM00997"/>
    </source>
</evidence>
<keyword evidence="4" id="KW-0520">NAD</keyword>
<dbReference type="FunFam" id="3.40.50.1480:FF:000009">
    <property type="entry name" value="Adenosylhomocysteinase like 2"/>
    <property type="match status" value="1"/>
</dbReference>
<dbReference type="NCBIfam" id="NF004005">
    <property type="entry name" value="PRK05476.2-3"/>
    <property type="match status" value="1"/>
</dbReference>
<evidence type="ECO:0000313" key="8">
    <source>
        <dbReference type="EMBL" id="KFD63640.1"/>
    </source>
</evidence>
<dbReference type="EMBL" id="KL367569">
    <property type="protein sequence ID" value="KFD63640.1"/>
    <property type="molecule type" value="Genomic_DNA"/>
</dbReference>
<dbReference type="Proteomes" id="UP000030764">
    <property type="component" value="Unassembled WGS sequence"/>
</dbReference>
<name>A0A085N2E4_9BILA</name>
<feature type="region of interest" description="Disordered" evidence="5">
    <location>
        <begin position="68"/>
        <end position="96"/>
    </location>
</feature>
<dbReference type="PROSITE" id="PS00738">
    <property type="entry name" value="ADOHCYASE_1"/>
    <property type="match status" value="1"/>
</dbReference>
<keyword evidence="3" id="KW-0554">One-carbon metabolism</keyword>
<dbReference type="SMART" id="SM00997">
    <property type="entry name" value="AdoHcyase_NAD"/>
    <property type="match status" value="1"/>
</dbReference>
<dbReference type="Gene3D" id="3.40.50.720">
    <property type="entry name" value="NAD(P)-binding Rossmann-like Domain"/>
    <property type="match status" value="1"/>
</dbReference>
<dbReference type="EMBL" id="KL363271">
    <property type="protein sequence ID" value="KFD49424.1"/>
    <property type="molecule type" value="Genomic_DNA"/>
</dbReference>
<gene>
    <name evidence="7" type="ORF">M513_09691</name>
    <name evidence="8" type="ORF">M514_09691</name>
</gene>
<evidence type="ECO:0000256" key="4">
    <source>
        <dbReference type="ARBA" id="ARBA00023027"/>
    </source>
</evidence>
<keyword evidence="9" id="KW-1185">Reference proteome</keyword>
<organism evidence="8">
    <name type="scientific">Trichuris suis</name>
    <name type="common">pig whipworm</name>
    <dbReference type="NCBI Taxonomy" id="68888"/>
    <lineage>
        <taxon>Eukaryota</taxon>
        <taxon>Metazoa</taxon>
        <taxon>Ecdysozoa</taxon>
        <taxon>Nematoda</taxon>
        <taxon>Enoplea</taxon>
        <taxon>Dorylaimia</taxon>
        <taxon>Trichinellida</taxon>
        <taxon>Trichuridae</taxon>
        <taxon>Trichuris</taxon>
    </lineage>
</organism>
<sequence length="547" mass="60265">MSSSSPVEMETSLDADDPRMVHLDRFTARKPSIQFELTTMQANVSRKASQQNHPGLSLPKIVVDQVAAKEPETVSEPSTGSESEEESSPRDKVLSTPRGFSDFCVRTLQSAEYGAKEIDIAEQGSQKKGPNLVILHQPTACLEMPGLTALLDRVGAERPLQGAQIIGCTHVTAQTGVLIRTLIKLGAQLRWCACNIYSTQDEVAAALAMENIPIFAWEGESEEDFWWCIDRCVNANDWQPTLIVDDGGDATGYMCTKYPVAFGSLKGVVEESISGVQRLYKLSKSDQLSVPAMNISDSVTKCRFDNVYSLRESIIDCLKRTTDSMLGGKSALICGYGDTGKAVAKALKCLGVNISVTEIDPICALQACMEGFRVVRVEEVVDQVDLVITCTSNKRVITRAHMEAMKRGCIVCNMGRSSTAIDVASLRTADLKWQRLRMQVDHVIWPDGKRLVLLAEGRQMYTSCSCIPSLVLSVTATTQIIALIDLHSSLAGRYKKDVYLMPKKMDEYVASLHLPQFGAHLTELTDEQAEYLGIYKGGPFKPNYYRY</sequence>
<dbReference type="Gene3D" id="3.40.50.1480">
    <property type="entry name" value="Adenosylhomocysteinase-like"/>
    <property type="match status" value="2"/>
</dbReference>
<dbReference type="SUPFAM" id="SSF52283">
    <property type="entry name" value="Formate/glycerate dehydrogenase catalytic domain-like"/>
    <property type="match status" value="1"/>
</dbReference>
<dbReference type="InterPro" id="IPR015878">
    <property type="entry name" value="Ado_hCys_hydrolase_NAD-bd"/>
</dbReference>
<dbReference type="GO" id="GO:0033353">
    <property type="term" value="P:S-adenosylmethionine cycle"/>
    <property type="evidence" value="ECO:0007669"/>
    <property type="project" value="TreeGrafter"/>
</dbReference>
<dbReference type="Proteomes" id="UP000030758">
    <property type="component" value="Unassembled WGS sequence"/>
</dbReference>
<dbReference type="InterPro" id="IPR042172">
    <property type="entry name" value="Adenosylhomocyst_ase-like_sf"/>
</dbReference>
<comment type="similarity">
    <text evidence="2">Belongs to the adenosylhomocysteinase family.</text>
</comment>
<feature type="domain" description="S-adenosyl-L-homocysteine hydrolase NAD binding" evidence="6">
    <location>
        <begin position="306"/>
        <end position="467"/>
    </location>
</feature>
<dbReference type="GO" id="GO:0005829">
    <property type="term" value="C:cytosol"/>
    <property type="evidence" value="ECO:0007669"/>
    <property type="project" value="TreeGrafter"/>
</dbReference>
<evidence type="ECO:0000313" key="9">
    <source>
        <dbReference type="Proteomes" id="UP000030764"/>
    </source>
</evidence>
<reference evidence="8 9" key="1">
    <citation type="journal article" date="2014" name="Nat. Genet.">
        <title>Genome and transcriptome of the porcine whipworm Trichuris suis.</title>
        <authorList>
            <person name="Jex A.R."/>
            <person name="Nejsum P."/>
            <person name="Schwarz E.M."/>
            <person name="Hu L."/>
            <person name="Young N.D."/>
            <person name="Hall R.S."/>
            <person name="Korhonen P.K."/>
            <person name="Liao S."/>
            <person name="Thamsborg S."/>
            <person name="Xia J."/>
            <person name="Xu P."/>
            <person name="Wang S."/>
            <person name="Scheerlinck J.P."/>
            <person name="Hofmann A."/>
            <person name="Sternberg P.W."/>
            <person name="Wang J."/>
            <person name="Gasser R.B."/>
        </authorList>
    </citation>
    <scope>NUCLEOTIDE SEQUENCE [LARGE SCALE GENOMIC DNA]</scope>
    <source>
        <strain evidence="8">DCEP-RM93F</strain>
        <strain evidence="7">DCEP-RM93M</strain>
    </source>
</reference>
<feature type="region of interest" description="Disordered" evidence="5">
    <location>
        <begin position="1"/>
        <end position="22"/>
    </location>
</feature>
<evidence type="ECO:0000256" key="3">
    <source>
        <dbReference type="ARBA" id="ARBA00022563"/>
    </source>
</evidence>
<dbReference type="InterPro" id="IPR020082">
    <property type="entry name" value="S-Ado-L-homoCys_hydrolase_CS"/>
</dbReference>
<dbReference type="PANTHER" id="PTHR23420">
    <property type="entry name" value="ADENOSYLHOMOCYSTEINASE"/>
    <property type="match status" value="1"/>
</dbReference>
<dbReference type="SMART" id="SM00996">
    <property type="entry name" value="AdoHcyase"/>
    <property type="match status" value="1"/>
</dbReference>
<evidence type="ECO:0000313" key="7">
    <source>
        <dbReference type="EMBL" id="KFD49424.1"/>
    </source>
</evidence>
<evidence type="ECO:0000256" key="2">
    <source>
        <dbReference type="ARBA" id="ARBA00007122"/>
    </source>
</evidence>